<evidence type="ECO:0000313" key="2">
    <source>
        <dbReference type="EMBL" id="SMY27372.1"/>
    </source>
</evidence>
<feature type="region of interest" description="Disordered" evidence="1">
    <location>
        <begin position="755"/>
        <end position="777"/>
    </location>
</feature>
<feature type="compositionally biased region" description="Acidic residues" evidence="1">
    <location>
        <begin position="767"/>
        <end position="777"/>
    </location>
</feature>
<organism evidence="2 3">
    <name type="scientific">Zymoseptoria tritici ST99CH_1A5</name>
    <dbReference type="NCBI Taxonomy" id="1276529"/>
    <lineage>
        <taxon>Eukaryota</taxon>
        <taxon>Fungi</taxon>
        <taxon>Dikarya</taxon>
        <taxon>Ascomycota</taxon>
        <taxon>Pezizomycotina</taxon>
        <taxon>Dothideomycetes</taxon>
        <taxon>Dothideomycetidae</taxon>
        <taxon>Mycosphaerellales</taxon>
        <taxon>Mycosphaerellaceae</taxon>
        <taxon>Zymoseptoria</taxon>
    </lineage>
</organism>
<dbReference type="AlphaFoldDB" id="A0A1Y6LSM1"/>
<sequence length="801" mass="88770">MPSSTDVDAAATTCSDAKVAHEPLFGPPADHLLWNGLSYLNEQLDRCDWLQVRKPANDEGTRRDDRWRNQWQRDLICNLLPRRREVVTSVLVGMAPRSAAHGQGGGATIHPKILITTDSRKDDNAHIPHQQERTHIAASSRLSKLGTSQGILSAVLRAYREFGGEIPFSTHVGWLSGLFSDCHAEGLTDTQYLKTTWTLGRYVYLVSHPKMLARFNMGTGVGKGNFIDIMTAGIHHFDPGSFETPAGECFSDTPPNLGQAKFIKTIYADVAAHDGGVWVTPGTSFAARCRAPLYDLEGRKFFHGMLSVILKRISVALDTLSATLRNDHAWQTPLTSEYIREVHAKILEVRSAVRSLHRFLSAFGGGPSDSHRIGVLSRHLLWLSRQAGVESPTDAPFKKGATGCDTADHAKRGPECGTKVYTDREADAMEELQHLTASLEGDLVWMQNWRRWAVAGYKYLELLCLHEESIEAACPANRTPRSKGRSEQIRNADLKVMNVDLGNMSLQRLDARACLDAVIQTHGACGIGLEREVLVDHLTKDLQASIREKHRKDSASNGPGSANEMEDPASALQGATEANTKTLADSIHKVQDAWLDKTDFNGTVHSPALILSMMLLAKSPQKLTATTTNDWLKSHGIFGLTPTILRLTDKPRHIIDEAQRCCPSCANLVRCMFRKGFFTCKIRTKVLYHDYQHRWKATALPPFIPKEYVNLCIEAATEQALEKLRGVQHISNVLANMERERLADENMQDRYALLKSDYSPDSPPGAAEDDWALSDDADADADVDRDLEIELMASEMFGGPS</sequence>
<evidence type="ECO:0000313" key="3">
    <source>
        <dbReference type="Proteomes" id="UP000215453"/>
    </source>
</evidence>
<name>A0A1Y6LSM1_ZYMTR</name>
<dbReference type="Proteomes" id="UP000215453">
    <property type="component" value="Chromosome 8"/>
</dbReference>
<feature type="region of interest" description="Disordered" evidence="1">
    <location>
        <begin position="545"/>
        <end position="570"/>
    </location>
</feature>
<feature type="region of interest" description="Disordered" evidence="1">
    <location>
        <begin position="394"/>
        <end position="415"/>
    </location>
</feature>
<accession>A0A1Y6LSM1</accession>
<protein>
    <submittedName>
        <fullName evidence="2">Uncharacterized protein</fullName>
    </submittedName>
</protein>
<reference evidence="2 3" key="1">
    <citation type="submission" date="2016-10" db="EMBL/GenBank/DDBJ databases">
        <authorList>
            <person name="Varghese N."/>
        </authorList>
    </citation>
    <scope>NUCLEOTIDE SEQUENCE [LARGE SCALE GENOMIC DNA]</scope>
</reference>
<dbReference type="EMBL" id="LT882683">
    <property type="protein sequence ID" value="SMY27372.1"/>
    <property type="molecule type" value="Genomic_DNA"/>
</dbReference>
<gene>
    <name evidence="2" type="ORF">ZT1A5_G8816</name>
</gene>
<proteinExistence type="predicted"/>
<evidence type="ECO:0000256" key="1">
    <source>
        <dbReference type="SAM" id="MobiDB-lite"/>
    </source>
</evidence>